<keyword evidence="3 6" id="KW-0863">Zinc-finger</keyword>
<dbReference type="GO" id="GO:0003723">
    <property type="term" value="F:RNA binding"/>
    <property type="evidence" value="ECO:0007669"/>
    <property type="project" value="TreeGrafter"/>
</dbReference>
<feature type="region of interest" description="Disordered" evidence="8">
    <location>
        <begin position="1"/>
        <end position="21"/>
    </location>
</feature>
<keyword evidence="4 6" id="KW-0862">Zinc</keyword>
<keyword evidence="1 6" id="KW-0479">Metal-binding</keyword>
<dbReference type="InterPro" id="IPR054429">
    <property type="entry name" value="Znf-CCCH_Muscleblind-like"/>
</dbReference>
<evidence type="ECO:0000256" key="8">
    <source>
        <dbReference type="SAM" id="MobiDB-lite"/>
    </source>
</evidence>
<comment type="caution">
    <text evidence="10">The sequence shown here is derived from an EMBL/GenBank/DDBJ whole genome shotgun (WGS) entry which is preliminary data.</text>
</comment>
<dbReference type="AlphaFoldDB" id="A0A226E4T7"/>
<dbReference type="SMART" id="SM00356">
    <property type="entry name" value="ZnF_C3H1"/>
    <property type="match status" value="3"/>
</dbReference>
<feature type="domain" description="C3H1-type" evidence="9">
    <location>
        <begin position="144"/>
        <end position="172"/>
    </location>
</feature>
<proteinExistence type="inferred from homology"/>
<dbReference type="GO" id="GO:0043484">
    <property type="term" value="P:regulation of RNA splicing"/>
    <property type="evidence" value="ECO:0007669"/>
    <property type="project" value="TreeGrafter"/>
</dbReference>
<reference evidence="10 11" key="1">
    <citation type="submission" date="2015-12" db="EMBL/GenBank/DDBJ databases">
        <title>The genome of Folsomia candida.</title>
        <authorList>
            <person name="Faddeeva A."/>
            <person name="Derks M.F."/>
            <person name="Anvar Y."/>
            <person name="Smit S."/>
            <person name="Van Straalen N."/>
            <person name="Roelofs D."/>
        </authorList>
    </citation>
    <scope>NUCLEOTIDE SEQUENCE [LARGE SCALE GENOMIC DNA]</scope>
    <source>
        <strain evidence="10 11">VU population</strain>
        <tissue evidence="10">Whole body</tissue>
    </source>
</reference>
<gene>
    <name evidence="10" type="ORF">Fcan01_13347</name>
</gene>
<keyword evidence="7" id="KW-0175">Coiled coil</keyword>
<evidence type="ECO:0000256" key="2">
    <source>
        <dbReference type="ARBA" id="ARBA00022737"/>
    </source>
</evidence>
<evidence type="ECO:0000256" key="6">
    <source>
        <dbReference type="PROSITE-ProRule" id="PRU00723"/>
    </source>
</evidence>
<dbReference type="EMBL" id="LNIX01000007">
    <property type="protein sequence ID" value="OXA52300.1"/>
    <property type="molecule type" value="Genomic_DNA"/>
</dbReference>
<feature type="domain" description="C3H1-type" evidence="9">
    <location>
        <begin position="22"/>
        <end position="48"/>
    </location>
</feature>
<keyword evidence="11" id="KW-1185">Reference proteome</keyword>
<feature type="compositionally biased region" description="Basic residues" evidence="8">
    <location>
        <begin position="306"/>
        <end position="319"/>
    </location>
</feature>
<evidence type="ECO:0000313" key="10">
    <source>
        <dbReference type="EMBL" id="OXA52300.1"/>
    </source>
</evidence>
<dbReference type="Proteomes" id="UP000198287">
    <property type="component" value="Unassembled WGS sequence"/>
</dbReference>
<dbReference type="GO" id="GO:0008270">
    <property type="term" value="F:zinc ion binding"/>
    <property type="evidence" value="ECO:0007669"/>
    <property type="project" value="UniProtKB-KW"/>
</dbReference>
<accession>A0A226E4T7</accession>
<evidence type="ECO:0000313" key="11">
    <source>
        <dbReference type="Proteomes" id="UP000198287"/>
    </source>
</evidence>
<keyword evidence="2" id="KW-0677">Repeat</keyword>
<feature type="zinc finger region" description="C3H1-type" evidence="6">
    <location>
        <begin position="22"/>
        <end position="48"/>
    </location>
</feature>
<evidence type="ECO:0000256" key="4">
    <source>
        <dbReference type="ARBA" id="ARBA00022833"/>
    </source>
</evidence>
<evidence type="ECO:0000256" key="5">
    <source>
        <dbReference type="ARBA" id="ARBA00038226"/>
    </source>
</evidence>
<feature type="coiled-coil region" evidence="7">
    <location>
        <begin position="352"/>
        <end position="386"/>
    </location>
</feature>
<evidence type="ECO:0000259" key="9">
    <source>
        <dbReference type="PROSITE" id="PS50103"/>
    </source>
</evidence>
<feature type="compositionally biased region" description="Low complexity" evidence="8">
    <location>
        <begin position="103"/>
        <end position="124"/>
    </location>
</feature>
<evidence type="ECO:0000256" key="3">
    <source>
        <dbReference type="ARBA" id="ARBA00022771"/>
    </source>
</evidence>
<dbReference type="InterPro" id="IPR000571">
    <property type="entry name" value="Znf_CCCH"/>
</dbReference>
<protein>
    <submittedName>
        <fullName evidence="10">Zinc finger CCCH domain-containing protein 10</fullName>
    </submittedName>
</protein>
<dbReference type="Pfam" id="PF22628">
    <property type="entry name" value="zf-CCCH_10"/>
    <property type="match status" value="1"/>
</dbReference>
<feature type="region of interest" description="Disordered" evidence="8">
    <location>
        <begin position="87"/>
        <end position="139"/>
    </location>
</feature>
<organism evidence="10 11">
    <name type="scientific">Folsomia candida</name>
    <name type="common">Springtail</name>
    <dbReference type="NCBI Taxonomy" id="158441"/>
    <lineage>
        <taxon>Eukaryota</taxon>
        <taxon>Metazoa</taxon>
        <taxon>Ecdysozoa</taxon>
        <taxon>Arthropoda</taxon>
        <taxon>Hexapoda</taxon>
        <taxon>Collembola</taxon>
        <taxon>Entomobryomorpha</taxon>
        <taxon>Isotomoidea</taxon>
        <taxon>Isotomidae</taxon>
        <taxon>Proisotominae</taxon>
        <taxon>Folsomia</taxon>
    </lineage>
</organism>
<name>A0A226E4T7_FOLCA</name>
<dbReference type="PROSITE" id="PS50103">
    <property type="entry name" value="ZF_C3H1"/>
    <property type="match status" value="3"/>
</dbReference>
<feature type="zinc finger region" description="C3H1-type" evidence="6">
    <location>
        <begin position="52"/>
        <end position="78"/>
    </location>
</feature>
<dbReference type="PANTHER" id="PTHR12675">
    <property type="entry name" value="MUSCLEBLIND-LIKE PROTEIN"/>
    <property type="match status" value="1"/>
</dbReference>
<feature type="region of interest" description="Disordered" evidence="8">
    <location>
        <begin position="302"/>
        <end position="337"/>
    </location>
</feature>
<dbReference type="OrthoDB" id="250836at2759"/>
<evidence type="ECO:0000256" key="7">
    <source>
        <dbReference type="SAM" id="Coils"/>
    </source>
</evidence>
<evidence type="ECO:0000256" key="1">
    <source>
        <dbReference type="ARBA" id="ARBA00022723"/>
    </source>
</evidence>
<feature type="compositionally biased region" description="Low complexity" evidence="8">
    <location>
        <begin position="320"/>
        <end position="331"/>
    </location>
</feature>
<dbReference type="PANTHER" id="PTHR12675:SF6">
    <property type="entry name" value="ZINC FINGER CCCH DOMAIN-CONTAINING PROTEIN 10"/>
    <property type="match status" value="1"/>
</dbReference>
<sequence>MSETSNGTGGGSIGGDSDSSFTESTKVCRDFMRNVCQRPNCRFLHPENIKVRTDPIFCHDFQQGKCYRVTCKFIHCTKEDEDHYRKTGELQGVSDPEEKVRRNGSSNSVGSGGNNHNYNNVNGGTSRGSRNNKTPTRAERDVVENDLPICKDFLKGMCDRGPRGCKYRHVLPRGGGPSPQNASPTYGPPVIVRGRGGVRMMMAPVVTPRRKGIRSSSELYDDGPEPKRFHQITEYYEEEEVEEELYELELDPMIPPPPPPRGMLAPHNQGGGYYHHRHQLQQHQGYVAMSPTNVIPQTRNGVTASAHHHPPLPHNHHHNNNNNNSNNNQHSNGHEQHPYFQTPFAAVQSDTIKSLEDENFMLKRRIEELKSSNEFLLSQNAQLRLSNTLSVGTSVAQVQPLSVSAVSVSAAGPSAQPSIIGITSSSLSGTQPLPTISISTLPTVTPVSISQTQIQTQTQPPIYLTTAPN</sequence>
<comment type="similarity">
    <text evidence="5">Belongs to the muscleblind family.</text>
</comment>
<feature type="domain" description="C3H1-type" evidence="9">
    <location>
        <begin position="52"/>
        <end position="78"/>
    </location>
</feature>
<feature type="zinc finger region" description="C3H1-type" evidence="6">
    <location>
        <begin position="144"/>
        <end position="172"/>
    </location>
</feature>
<dbReference type="Gene3D" id="3.30.1370.210">
    <property type="match status" value="2"/>
</dbReference>